<accession>A0ABR3KJ88</accession>
<feature type="compositionally biased region" description="Polar residues" evidence="1">
    <location>
        <begin position="488"/>
        <end position="502"/>
    </location>
</feature>
<feature type="compositionally biased region" description="Low complexity" evidence="1">
    <location>
        <begin position="503"/>
        <end position="517"/>
    </location>
</feature>
<feature type="region of interest" description="Disordered" evidence="1">
    <location>
        <begin position="488"/>
        <end position="517"/>
    </location>
</feature>
<protein>
    <submittedName>
        <fullName evidence="3">Extracellular matrix-binding protein EbhB</fullName>
    </submittedName>
</protein>
<name>A0ABR3KJ88_TRISP</name>
<keyword evidence="2" id="KW-1133">Transmembrane helix</keyword>
<dbReference type="Proteomes" id="UP001558632">
    <property type="component" value="Unassembled WGS sequence"/>
</dbReference>
<feature type="compositionally biased region" description="Polar residues" evidence="1">
    <location>
        <begin position="813"/>
        <end position="827"/>
    </location>
</feature>
<gene>
    <name evidence="3" type="ORF">TSPI_00776</name>
</gene>
<evidence type="ECO:0000256" key="2">
    <source>
        <dbReference type="SAM" id="Phobius"/>
    </source>
</evidence>
<feature type="compositionally biased region" description="Low complexity" evidence="1">
    <location>
        <begin position="828"/>
        <end position="843"/>
    </location>
</feature>
<comment type="caution">
    <text evidence="3">The sequence shown here is derived from an EMBL/GenBank/DDBJ whole genome shotgun (WGS) entry which is preliminary data.</text>
</comment>
<feature type="region of interest" description="Disordered" evidence="1">
    <location>
        <begin position="138"/>
        <end position="167"/>
    </location>
</feature>
<feature type="compositionally biased region" description="Polar residues" evidence="1">
    <location>
        <begin position="138"/>
        <end position="152"/>
    </location>
</feature>
<keyword evidence="2" id="KW-0812">Transmembrane</keyword>
<proteinExistence type="predicted"/>
<feature type="region of interest" description="Disordered" evidence="1">
    <location>
        <begin position="813"/>
        <end position="843"/>
    </location>
</feature>
<evidence type="ECO:0000313" key="4">
    <source>
        <dbReference type="Proteomes" id="UP001558632"/>
    </source>
</evidence>
<keyword evidence="4" id="KW-1185">Reference proteome</keyword>
<organism evidence="3 4">
    <name type="scientific">Trichinella spiralis</name>
    <name type="common">Trichina worm</name>
    <dbReference type="NCBI Taxonomy" id="6334"/>
    <lineage>
        <taxon>Eukaryota</taxon>
        <taxon>Metazoa</taxon>
        <taxon>Ecdysozoa</taxon>
        <taxon>Nematoda</taxon>
        <taxon>Enoplea</taxon>
        <taxon>Dorylaimia</taxon>
        <taxon>Trichinellida</taxon>
        <taxon>Trichinellidae</taxon>
        <taxon>Trichinella</taxon>
    </lineage>
</organism>
<feature type="transmembrane region" description="Helical" evidence="2">
    <location>
        <begin position="1112"/>
        <end position="1133"/>
    </location>
</feature>
<feature type="compositionally biased region" description="Low complexity" evidence="1">
    <location>
        <begin position="153"/>
        <end position="167"/>
    </location>
</feature>
<evidence type="ECO:0000256" key="1">
    <source>
        <dbReference type="SAM" id="MobiDB-lite"/>
    </source>
</evidence>
<keyword evidence="2" id="KW-0472">Membrane</keyword>
<sequence>MKVSEEATTMIANCQNEKSAKKANAASEKLGIAEENASDNQNTAENVDELNKKSMNQMAGADMKHQTNKGSEIKENDYDAQGALKEVLPNEEQNFNKEKGIGEASLITAVDVASKNISESDTVSGEQRHVEMANSIEESASLQGSSITADGMSSTSDVDSKSTSGDVGIINAQHSSEETVSDVASSITAVHETSNNLDATSCASIDVQIMKGENMGEKTATQQLSSHLSDVKFIYTDDDDIIDLEEFGFYDMKHCIEGKNSEQASSLDAHGESCSEDGKTKRLIGDFEDVVHERFGVVELPVSRHGKGGFETRGVRTVLVECWIEDKVPAKASSINGDVGSSKNDGDTKAVSKKVVFCARDVFHDDWWFLKSRNRCIGWGLVFLFSAFFLTPTAESVNELNKKSMNQMAGADMKHQTNKGSEIKENDYDAQGALKEVLPNEEQNFNKEKGIGEASLITAVDVASKNISESDTVSGEQRHVEMANSIEESASLQGSSITADGMSSTSDVDSKSTSGDVGIINAQHSSEETVSDVASSITAVHETSNNLDATSCASIDVQIMKGENMGEKTATQQLSSHLSDVKFIYTDDDDIIDLEEFGFYDMKHCIEGKNSEQASSLDAHGESCSEDGKTKRLIGDFEDVVHERFGVVELPVSRHGKGGFETRGVRTVLVECWIEDKVPAKASSINGDVGSSKNDGDTKAVSKKVVFCARDVFHDDWWFLKSRNRCIGWGLVFLFSAFFLTPTAESVNELNKKSMNQMAGADMKHQTNKGSEIEENDYDAQGALKEVLPNEEQNFDKEEGEQRHVEMANSIEESASLQGSSITADGMSSTSDVDSNSNSGDVGIVENEHLDREKRLGPLKFVDEDSESLKGEEVRKASQEVAIIEAEEVFEKASWSIDISENSTSDIKVSNSINTIEIFEHKQFDNERFLKPLMPDDDFSQRSSYDSNFIHQHSNYSSTFSSSLASCDIFASVSSSIEDSVIEDSVPTYSQNFGISICEYLSGNSQIRENSFLDFGSQTAESSEDATTASEWILIEEKASEGDEDGKHDSTDVRTVEAQYVQEMKVSEEATTMIANCQNEKSAKKANAASEKLGIAEENASDNQNVLVRNTWLRSIMLSFVIDYAFVVFIFFLCPRIMNGWSFFLMLYMNTLLWLNEDLHFQK</sequence>
<dbReference type="EMBL" id="JBEUSY010000259">
    <property type="protein sequence ID" value="KAL1239930.1"/>
    <property type="molecule type" value="Genomic_DNA"/>
</dbReference>
<feature type="region of interest" description="Disordered" evidence="1">
    <location>
        <begin position="16"/>
        <end position="45"/>
    </location>
</feature>
<feature type="transmembrane region" description="Helical" evidence="2">
    <location>
        <begin position="1140"/>
        <end position="1156"/>
    </location>
</feature>
<reference evidence="3 4" key="1">
    <citation type="submission" date="2024-07" db="EMBL/GenBank/DDBJ databases">
        <title>Enhanced genomic and transcriptomic resources for Trichinella pseudospiralis and T. spiralis underpin the discovery of pronounced molecular differences between stages and species.</title>
        <authorList>
            <person name="Pasi K.K."/>
            <person name="La Rosa G."/>
            <person name="Gomez-Morales M.A."/>
            <person name="Tosini F."/>
            <person name="Sumanam S."/>
            <person name="Young N.D."/>
            <person name="Chang B.C."/>
            <person name="Robin G.B."/>
        </authorList>
    </citation>
    <scope>NUCLEOTIDE SEQUENCE [LARGE SCALE GENOMIC DNA]</scope>
    <source>
        <strain evidence="3">ISS534</strain>
    </source>
</reference>
<evidence type="ECO:0000313" key="3">
    <source>
        <dbReference type="EMBL" id="KAL1239930.1"/>
    </source>
</evidence>